<evidence type="ECO:0000313" key="1">
    <source>
        <dbReference type="EMBL" id="SHH03271.1"/>
    </source>
</evidence>
<dbReference type="OrthoDB" id="1752867at2"/>
<dbReference type="EMBL" id="FQXH01000006">
    <property type="protein sequence ID" value="SHH03271.1"/>
    <property type="molecule type" value="Genomic_DNA"/>
</dbReference>
<accession>A0A1M5PNG7</accession>
<protein>
    <submittedName>
        <fullName evidence="1">Uncharacterized protein</fullName>
    </submittedName>
</protein>
<evidence type="ECO:0000313" key="2">
    <source>
        <dbReference type="Proteomes" id="UP000242520"/>
    </source>
</evidence>
<proteinExistence type="predicted"/>
<dbReference type="Proteomes" id="UP000242520">
    <property type="component" value="Unassembled WGS sequence"/>
</dbReference>
<name>A0A1M5PNG7_9FIRM</name>
<sequence length="108" mass="12863">MDFVGVEEIQPYENLYRYKIFKYDDIIEIGKNENYICDLKFIKLDINPIYKGKEIEESIGYAIVENINKNIDISLNKIEEKIKKFIIREIPLINLDERSINVIFSLNK</sequence>
<reference evidence="2" key="1">
    <citation type="submission" date="2016-11" db="EMBL/GenBank/DDBJ databases">
        <authorList>
            <person name="Varghese N."/>
            <person name="Submissions S."/>
        </authorList>
    </citation>
    <scope>NUCLEOTIDE SEQUENCE [LARGE SCALE GENOMIC DNA]</scope>
    <source>
        <strain evidence="2">DSM 15285</strain>
    </source>
</reference>
<dbReference type="RefSeq" id="WP_072723449.1">
    <property type="nucleotide sequence ID" value="NZ_FQXH01000006.1"/>
</dbReference>
<dbReference type="AlphaFoldDB" id="A0A1M5PNG7"/>
<gene>
    <name evidence="1" type="ORF">SAMN02744040_00599</name>
</gene>
<keyword evidence="2" id="KW-1185">Reference proteome</keyword>
<organism evidence="1 2">
    <name type="scientific">Tepidibacter thalassicus DSM 15285</name>
    <dbReference type="NCBI Taxonomy" id="1123350"/>
    <lineage>
        <taxon>Bacteria</taxon>
        <taxon>Bacillati</taxon>
        <taxon>Bacillota</taxon>
        <taxon>Clostridia</taxon>
        <taxon>Peptostreptococcales</taxon>
        <taxon>Peptostreptococcaceae</taxon>
        <taxon>Tepidibacter</taxon>
    </lineage>
</organism>
<dbReference type="STRING" id="1123350.SAMN02744040_00599"/>